<evidence type="ECO:0000256" key="2">
    <source>
        <dbReference type="SAM" id="Phobius"/>
    </source>
</evidence>
<gene>
    <name evidence="3" type="ORF">SMAX5B_004495</name>
</gene>
<sequence length="64" mass="7114">MIPYIREEEEEAEEPNGVNKPGFGVSAAPVLVAIVVLSWSYVIYASRVAAHWLLETRTAALRQD</sequence>
<protein>
    <submittedName>
        <fullName evidence="3">Uncharacterized protein</fullName>
    </submittedName>
</protein>
<dbReference type="EMBL" id="CP026244">
    <property type="protein sequence ID" value="AWO97322.1"/>
    <property type="molecule type" value="Genomic_DNA"/>
</dbReference>
<reference evidence="3 4" key="1">
    <citation type="submission" date="2017-12" db="EMBL/GenBank/DDBJ databases">
        <title>Integrating genomic resources of turbot (Scophthalmus maximus) in depth evaluation of genetic and physical mapping variation across individuals.</title>
        <authorList>
            <person name="Martinez P."/>
        </authorList>
    </citation>
    <scope>NUCLEOTIDE SEQUENCE [LARGE SCALE GENOMIC DNA]</scope>
</reference>
<accession>A0A2U9B068</accession>
<keyword evidence="2" id="KW-0472">Membrane</keyword>
<organism evidence="3 4">
    <name type="scientific">Scophthalmus maximus</name>
    <name type="common">Turbot</name>
    <name type="synonym">Psetta maxima</name>
    <dbReference type="NCBI Taxonomy" id="52904"/>
    <lineage>
        <taxon>Eukaryota</taxon>
        <taxon>Metazoa</taxon>
        <taxon>Chordata</taxon>
        <taxon>Craniata</taxon>
        <taxon>Vertebrata</taxon>
        <taxon>Euteleostomi</taxon>
        <taxon>Actinopterygii</taxon>
        <taxon>Neopterygii</taxon>
        <taxon>Teleostei</taxon>
        <taxon>Neoteleostei</taxon>
        <taxon>Acanthomorphata</taxon>
        <taxon>Carangaria</taxon>
        <taxon>Pleuronectiformes</taxon>
        <taxon>Pleuronectoidei</taxon>
        <taxon>Scophthalmidae</taxon>
        <taxon>Scophthalmus</taxon>
    </lineage>
</organism>
<dbReference type="Proteomes" id="UP000246464">
    <property type="component" value="Chromosome 2"/>
</dbReference>
<evidence type="ECO:0000313" key="3">
    <source>
        <dbReference type="EMBL" id="AWO97322.1"/>
    </source>
</evidence>
<keyword evidence="2" id="KW-0812">Transmembrane</keyword>
<dbReference type="AlphaFoldDB" id="A0A2U9B068"/>
<proteinExistence type="predicted"/>
<evidence type="ECO:0000313" key="4">
    <source>
        <dbReference type="Proteomes" id="UP000246464"/>
    </source>
</evidence>
<feature type="transmembrane region" description="Helical" evidence="2">
    <location>
        <begin position="23"/>
        <end position="44"/>
    </location>
</feature>
<name>A0A2U9B068_SCOMX</name>
<evidence type="ECO:0000256" key="1">
    <source>
        <dbReference type="SAM" id="MobiDB-lite"/>
    </source>
</evidence>
<keyword evidence="4" id="KW-1185">Reference proteome</keyword>
<keyword evidence="2" id="KW-1133">Transmembrane helix</keyword>
<feature type="region of interest" description="Disordered" evidence="1">
    <location>
        <begin position="1"/>
        <end position="20"/>
    </location>
</feature>